<proteinExistence type="predicted"/>
<sequence length="151" mass="17158">MSDFDRLCKEFEKMDPLTYSAVIKEKSVGILTALSAITKNGMDGMTIYADFILCSIAADGKLSKEEFSVLQPSLCLLMGKDVTYEDARSMFKELGLDRSKDYKEVMDLMVDILGLVSQELKDDIITVCMMVCAIDGRISFREKRWIRRLIE</sequence>
<dbReference type="AlphaFoldDB" id="A0A3G3IFF1"/>
<dbReference type="RefSeq" id="WP_015504213.1">
    <property type="nucleotide sequence ID" value="NZ_CAYARL010000008.1"/>
</dbReference>
<dbReference type="Gene3D" id="1.10.3680.10">
    <property type="entry name" value="TerB-like"/>
    <property type="match status" value="1"/>
</dbReference>
<evidence type="ECO:0008006" key="3">
    <source>
        <dbReference type="Google" id="ProtNLM"/>
    </source>
</evidence>
<organism evidence="1 2">
    <name type="scientific">Methanomethylophilus alvi</name>
    <dbReference type="NCBI Taxonomy" id="1291540"/>
    <lineage>
        <taxon>Archaea</taxon>
        <taxon>Methanobacteriati</taxon>
        <taxon>Thermoplasmatota</taxon>
        <taxon>Thermoplasmata</taxon>
        <taxon>Methanomassiliicoccales</taxon>
        <taxon>Methanomethylophilaceae</taxon>
        <taxon>Methanomethylophilus</taxon>
    </lineage>
</organism>
<evidence type="ECO:0000313" key="2">
    <source>
        <dbReference type="Proteomes" id="UP000273278"/>
    </source>
</evidence>
<dbReference type="OMA" id="FREKRWI"/>
<name>A0A3G3IFF1_9ARCH</name>
<dbReference type="Proteomes" id="UP000273278">
    <property type="component" value="Chromosome"/>
</dbReference>
<reference evidence="1 2" key="1">
    <citation type="submission" date="2016-10" db="EMBL/GenBank/DDBJ databases">
        <title>Complete genome of the TMA-utilizing, human hosted archaeon Methanomethylophilus alvus Gen. nov, sp. nov., strain Mx-05, derived from a pure culture.</title>
        <authorList>
            <person name="Brugere J.-F."/>
            <person name="Ben Hania W."/>
            <person name="Chaudhary P.P."/>
            <person name="Gaci N."/>
            <person name="Borrel G."/>
            <person name="Cao Van Tuat L."/>
            <person name="Fardeau M.-L."/>
            <person name="Harris H.M.B."/>
            <person name="O'Toole P.W."/>
            <person name="Ollivier B."/>
        </authorList>
    </citation>
    <scope>NUCLEOTIDE SEQUENCE [LARGE SCALE GENOMIC DNA]</scope>
    <source>
        <strain evidence="1 2">Mx-05</strain>
    </source>
</reference>
<evidence type="ECO:0000313" key="1">
    <source>
        <dbReference type="EMBL" id="AYQ54501.1"/>
    </source>
</evidence>
<gene>
    <name evidence="1" type="ORF">BKD89_01540</name>
</gene>
<dbReference type="SUPFAM" id="SSF158682">
    <property type="entry name" value="TerB-like"/>
    <property type="match status" value="1"/>
</dbReference>
<dbReference type="EMBL" id="CP017686">
    <property type="protein sequence ID" value="AYQ54501.1"/>
    <property type="molecule type" value="Genomic_DNA"/>
</dbReference>
<dbReference type="InterPro" id="IPR029024">
    <property type="entry name" value="TerB-like"/>
</dbReference>
<dbReference type="CDD" id="cd07177">
    <property type="entry name" value="terB_like"/>
    <property type="match status" value="1"/>
</dbReference>
<dbReference type="GeneID" id="41321110"/>
<accession>A0A3G3IFF1</accession>
<protein>
    <recommendedName>
        <fullName evidence="3">Co-chaperone DjlA N-terminal domain-containing protein</fullName>
    </recommendedName>
</protein>